<dbReference type="RefSeq" id="WP_093327603.1">
    <property type="nucleotide sequence ID" value="NZ_FOAF01000005.1"/>
</dbReference>
<dbReference type="GO" id="GO:0005886">
    <property type="term" value="C:plasma membrane"/>
    <property type="evidence" value="ECO:0007669"/>
    <property type="project" value="UniProtKB-SubCell"/>
</dbReference>
<keyword evidence="3" id="KW-1003">Cell membrane</keyword>
<proteinExistence type="inferred from homology"/>
<dbReference type="OrthoDB" id="9788907at2"/>
<feature type="transmembrane region" description="Helical" evidence="7">
    <location>
        <begin position="89"/>
        <end position="110"/>
    </location>
</feature>
<dbReference type="InterPro" id="IPR003370">
    <property type="entry name" value="Chromate_transpt"/>
</dbReference>
<evidence type="ECO:0000256" key="6">
    <source>
        <dbReference type="ARBA" id="ARBA00023136"/>
    </source>
</evidence>
<dbReference type="NCBIfam" id="TIGR00937">
    <property type="entry name" value="2A51"/>
    <property type="match status" value="1"/>
</dbReference>
<evidence type="ECO:0000256" key="2">
    <source>
        <dbReference type="ARBA" id="ARBA00005262"/>
    </source>
</evidence>
<evidence type="ECO:0000256" key="4">
    <source>
        <dbReference type="ARBA" id="ARBA00022692"/>
    </source>
</evidence>
<feature type="transmembrane region" description="Helical" evidence="7">
    <location>
        <begin position="422"/>
        <end position="440"/>
    </location>
</feature>
<feature type="transmembrane region" description="Helical" evidence="7">
    <location>
        <begin position="18"/>
        <end position="36"/>
    </location>
</feature>
<organism evidence="8 9">
    <name type="scientific">Olivibacter domesticus</name>
    <name type="common">Pseudosphingobacterium domesticum</name>
    <dbReference type="NCBI Taxonomy" id="407022"/>
    <lineage>
        <taxon>Bacteria</taxon>
        <taxon>Pseudomonadati</taxon>
        <taxon>Bacteroidota</taxon>
        <taxon>Sphingobacteriia</taxon>
        <taxon>Sphingobacteriales</taxon>
        <taxon>Sphingobacteriaceae</taxon>
        <taxon>Olivibacter</taxon>
    </lineage>
</organism>
<keyword evidence="9" id="KW-1185">Reference proteome</keyword>
<dbReference type="InterPro" id="IPR014047">
    <property type="entry name" value="Chr_Tranpt_l_chain"/>
</dbReference>
<keyword evidence="4 7" id="KW-0812">Transmembrane</keyword>
<feature type="transmembrane region" description="Helical" evidence="7">
    <location>
        <begin position="226"/>
        <end position="244"/>
    </location>
</feature>
<sequence length="441" mass="49256">MSKSTLVSKPTFIEALKFWFKLGWISFGGTVGHINIMHEELVNRKKWISSTRFFHALNLCMLLPGPEAQQLAIYIGWQLHGKKGGLVAGTLFFLPSLFILLVLSVLYVELGNQPWMFAMFKGFKPAVISIIIVALLGIGNKALKSRYHVSIAFLAFLAIFLFNVSMLVILLGAILTGLMVNKLRKREQKTSVAEEHAFTNEKEYYFNSSSIAEGRATSMASALKQCLFFILIWLIPILLIYFLLRDFTFWKQLSLFFTQTALLTIGGSYTVLPYVAQFSVTKLAWLSKLQMIDGFALAETTPGPLIIVVCYVGFIAAYNYFAGSILMGSVGLLLTAFNTFLPSFLFIFVGGPIIEKTHGNSKISDVLGFVTASVVGVILNLTLFLGKEVIFPETLSLDKLDWFALGWIIITLVLMKKFSVNVLKIIGLSLVFGLVHYYFFV</sequence>
<evidence type="ECO:0000313" key="9">
    <source>
        <dbReference type="Proteomes" id="UP000199421"/>
    </source>
</evidence>
<evidence type="ECO:0000256" key="3">
    <source>
        <dbReference type="ARBA" id="ARBA00022475"/>
    </source>
</evidence>
<feature type="transmembrane region" description="Helical" evidence="7">
    <location>
        <begin position="122"/>
        <end position="139"/>
    </location>
</feature>
<feature type="transmembrane region" description="Helical" evidence="7">
    <location>
        <begin position="256"/>
        <end position="275"/>
    </location>
</feature>
<feature type="transmembrane region" description="Helical" evidence="7">
    <location>
        <begin position="330"/>
        <end position="354"/>
    </location>
</feature>
<evidence type="ECO:0000313" key="8">
    <source>
        <dbReference type="EMBL" id="SEL95667.1"/>
    </source>
</evidence>
<name>A0A1H7UHD5_OLID1</name>
<comment type="subcellular location">
    <subcellularLocation>
        <location evidence="1">Cell membrane</location>
        <topology evidence="1">Multi-pass membrane protein</topology>
    </subcellularLocation>
</comment>
<protein>
    <submittedName>
        <fullName evidence="8">Chromate transporter</fullName>
    </submittedName>
</protein>
<gene>
    <name evidence="8" type="ORF">SAMN05661044_03865</name>
</gene>
<dbReference type="PIRSF" id="PIRSF004810">
    <property type="entry name" value="ChrA"/>
    <property type="match status" value="1"/>
</dbReference>
<dbReference type="Pfam" id="PF02417">
    <property type="entry name" value="Chromate_transp"/>
    <property type="match status" value="2"/>
</dbReference>
<reference evidence="9" key="1">
    <citation type="submission" date="2016-10" db="EMBL/GenBank/DDBJ databases">
        <authorList>
            <person name="Varghese N."/>
            <person name="Submissions S."/>
        </authorList>
    </citation>
    <scope>NUCLEOTIDE SEQUENCE [LARGE SCALE GENOMIC DNA]</scope>
    <source>
        <strain evidence="9">DSM 18733</strain>
    </source>
</reference>
<feature type="transmembrane region" description="Helical" evidence="7">
    <location>
        <begin position="366"/>
        <end position="385"/>
    </location>
</feature>
<evidence type="ECO:0000256" key="5">
    <source>
        <dbReference type="ARBA" id="ARBA00022989"/>
    </source>
</evidence>
<dbReference type="PANTHER" id="PTHR33567:SF3">
    <property type="entry name" value="CHROMATE ION TRANSPORTER (EUROFUNG)"/>
    <property type="match status" value="1"/>
</dbReference>
<accession>A0A1H7UHD5</accession>
<dbReference type="EMBL" id="FOAF01000005">
    <property type="protein sequence ID" value="SEL95667.1"/>
    <property type="molecule type" value="Genomic_DNA"/>
</dbReference>
<keyword evidence="6 7" id="KW-0472">Membrane</keyword>
<feature type="transmembrane region" description="Helical" evidence="7">
    <location>
        <begin position="151"/>
        <end position="180"/>
    </location>
</feature>
<feature type="transmembrane region" description="Helical" evidence="7">
    <location>
        <begin position="296"/>
        <end position="318"/>
    </location>
</feature>
<keyword evidence="5 7" id="KW-1133">Transmembrane helix</keyword>
<comment type="similarity">
    <text evidence="2">Belongs to the chromate ion transporter (CHR) (TC 2.A.51) family.</text>
</comment>
<evidence type="ECO:0000256" key="7">
    <source>
        <dbReference type="SAM" id="Phobius"/>
    </source>
</evidence>
<dbReference type="Proteomes" id="UP000199421">
    <property type="component" value="Unassembled WGS sequence"/>
</dbReference>
<dbReference type="PANTHER" id="PTHR33567">
    <property type="entry name" value="CHROMATE ION TRANSPORTER (EUROFUNG)"/>
    <property type="match status" value="1"/>
</dbReference>
<dbReference type="AlphaFoldDB" id="A0A1H7UHD5"/>
<dbReference type="GO" id="GO:0015109">
    <property type="term" value="F:chromate transmembrane transporter activity"/>
    <property type="evidence" value="ECO:0007669"/>
    <property type="project" value="InterPro"/>
</dbReference>
<evidence type="ECO:0000256" key="1">
    <source>
        <dbReference type="ARBA" id="ARBA00004651"/>
    </source>
</evidence>